<reference evidence="2 3" key="2">
    <citation type="journal article" date="2013" name="Genome Biol. Evol.">
        <title>Genome sequencing of Giardia lamblia genotypes A2 and B isolates (DH and GS) and comparative analysis with the genomes of genotypes A1 and E (WB and Pig).</title>
        <authorList>
            <person name="Adam R.D."/>
            <person name="Dahlstrom E.W."/>
            <person name="Martens C.A."/>
            <person name="Bruno D.P."/>
            <person name="Barbian K.D."/>
            <person name="Ricklefs S.M."/>
            <person name="Hernandez M.M."/>
            <person name="Narla N.P."/>
            <person name="Patel R.B."/>
            <person name="Porcella S.F."/>
            <person name="Nash T.E."/>
        </authorList>
    </citation>
    <scope>NUCLEOTIDE SEQUENCE [LARGE SCALE GENOMIC DNA]</scope>
    <source>
        <strain evidence="2 3">GS</strain>
    </source>
</reference>
<accession>V6U1J9</accession>
<dbReference type="EMBL" id="AHHH01000017">
    <property type="protein sequence ID" value="ESU44704.1"/>
    <property type="molecule type" value="Genomic_DNA"/>
</dbReference>
<gene>
    <name evidence="2" type="ORF">GSB_151448</name>
</gene>
<organism evidence="2 3">
    <name type="scientific">Giardia intestinalis</name>
    <name type="common">Giardia lamblia</name>
    <dbReference type="NCBI Taxonomy" id="5741"/>
    <lineage>
        <taxon>Eukaryota</taxon>
        <taxon>Metamonada</taxon>
        <taxon>Diplomonadida</taxon>
        <taxon>Hexamitidae</taxon>
        <taxon>Giardiinae</taxon>
        <taxon>Giardia</taxon>
    </lineage>
</organism>
<name>V6U1J9_GIAIN</name>
<proteinExistence type="predicted"/>
<comment type="caution">
    <text evidence="2">The sequence shown here is derived from an EMBL/GenBank/DDBJ whole genome shotgun (WGS) entry which is preliminary data.</text>
</comment>
<protein>
    <submittedName>
        <fullName evidence="2">Uncharacterized protein</fullName>
    </submittedName>
</protein>
<sequence>MSLYTPEQEYLYTLAIKGAKICDSYNFVLLRDSPLYTSVALVALTLASGPMTLRSISAWCYAEGSADHEWSIDYVRRRILREPCKHSHEPGSSAARTLSPPLEVLT</sequence>
<evidence type="ECO:0000313" key="2">
    <source>
        <dbReference type="EMBL" id="ESU44704.1"/>
    </source>
</evidence>
<dbReference type="AlphaFoldDB" id="V6U1J9"/>
<dbReference type="Proteomes" id="UP000018040">
    <property type="component" value="Unassembled WGS sequence"/>
</dbReference>
<feature type="region of interest" description="Disordered" evidence="1">
    <location>
        <begin position="85"/>
        <end position="106"/>
    </location>
</feature>
<evidence type="ECO:0000313" key="3">
    <source>
        <dbReference type="Proteomes" id="UP000018040"/>
    </source>
</evidence>
<evidence type="ECO:0000256" key="1">
    <source>
        <dbReference type="SAM" id="MobiDB-lite"/>
    </source>
</evidence>
<reference evidence="3" key="1">
    <citation type="submission" date="2012-02" db="EMBL/GenBank/DDBJ databases">
        <title>Genome sequencing of Giardia lamblia Genotypes A2 and B isolates (DH and GS) and comparative analysis with the genomes of Genotypes A1 and E (WB and Pig).</title>
        <authorList>
            <person name="Adam R."/>
            <person name="Dahlstrom E."/>
            <person name="Martens C."/>
            <person name="Bruno D."/>
            <person name="Barbian K."/>
            <person name="Porcella S.F."/>
            <person name="Nash T."/>
        </authorList>
    </citation>
    <scope>NUCLEOTIDE SEQUENCE</scope>
    <source>
        <strain evidence="3">GS</strain>
    </source>
</reference>